<reference evidence="2" key="1">
    <citation type="submission" date="2022-11" db="UniProtKB">
        <authorList>
            <consortium name="WormBaseParasite"/>
        </authorList>
    </citation>
    <scope>IDENTIFICATION</scope>
</reference>
<dbReference type="Proteomes" id="UP000887580">
    <property type="component" value="Unplaced"/>
</dbReference>
<accession>A0AC35FTG8</accession>
<proteinExistence type="predicted"/>
<evidence type="ECO:0000313" key="2">
    <source>
        <dbReference type="WBParaSite" id="PS1159_v2.g20726.t1"/>
    </source>
</evidence>
<sequence>MATSRNNENKGGTNSNEPELCLVCNDVSTGYHYNTPSCNGCKTFFRRTIMKKQNFVCQYDGKCIIDKSIRCACRHCRFQKSISYNLQFFMDNDFLSIGNPRNSKKNPKK</sequence>
<organism evidence="1 2">
    <name type="scientific">Panagrolaimus sp. PS1159</name>
    <dbReference type="NCBI Taxonomy" id="55785"/>
    <lineage>
        <taxon>Eukaryota</taxon>
        <taxon>Metazoa</taxon>
        <taxon>Ecdysozoa</taxon>
        <taxon>Nematoda</taxon>
        <taxon>Chromadorea</taxon>
        <taxon>Rhabditida</taxon>
        <taxon>Tylenchina</taxon>
        <taxon>Panagrolaimomorpha</taxon>
        <taxon>Panagrolaimoidea</taxon>
        <taxon>Panagrolaimidae</taxon>
        <taxon>Panagrolaimus</taxon>
    </lineage>
</organism>
<name>A0AC35FTG8_9BILA</name>
<dbReference type="WBParaSite" id="PS1159_v2.g20726.t1">
    <property type="protein sequence ID" value="PS1159_v2.g20726.t1"/>
    <property type="gene ID" value="PS1159_v2.g20726"/>
</dbReference>
<evidence type="ECO:0000313" key="1">
    <source>
        <dbReference type="Proteomes" id="UP000887580"/>
    </source>
</evidence>
<protein>
    <submittedName>
        <fullName evidence="2">Nuclear receptor domain-containing protein</fullName>
    </submittedName>
</protein>